<dbReference type="Pfam" id="PF03961">
    <property type="entry name" value="FapA"/>
    <property type="match status" value="1"/>
</dbReference>
<proteinExistence type="predicted"/>
<dbReference type="PANTHER" id="PTHR38032:SF1">
    <property type="entry name" value="RNA-BINDING PROTEIN KHPB N-TERMINAL DOMAIN-CONTAINING PROTEIN"/>
    <property type="match status" value="1"/>
</dbReference>
<evidence type="ECO:0000313" key="2">
    <source>
        <dbReference type="EMBL" id="NHN28356.1"/>
    </source>
</evidence>
<dbReference type="PANTHER" id="PTHR38032">
    <property type="entry name" value="POLYMERASE-RELATED"/>
    <property type="match status" value="1"/>
</dbReference>
<dbReference type="Proteomes" id="UP001165962">
    <property type="component" value="Unassembled WGS sequence"/>
</dbReference>
<feature type="domain" description="Flagellar Assembly Protein A N-terminal region" evidence="1">
    <location>
        <begin position="12"/>
        <end position="184"/>
    </location>
</feature>
<comment type="caution">
    <text evidence="2">The sequence shown here is derived from an EMBL/GenBank/DDBJ whole genome shotgun (WGS) entry which is preliminary data.</text>
</comment>
<evidence type="ECO:0000313" key="3">
    <source>
        <dbReference type="Proteomes" id="UP001165962"/>
    </source>
</evidence>
<name>A0ABX0IXU9_9BACL</name>
<reference evidence="2" key="1">
    <citation type="submission" date="2020-03" db="EMBL/GenBank/DDBJ databases">
        <title>Draft sequencing of Paenibacilllus sp. S3N08.</title>
        <authorList>
            <person name="Kim D.-U."/>
        </authorList>
    </citation>
    <scope>NUCLEOTIDE SEQUENCE</scope>
    <source>
        <strain evidence="2">S3N08</strain>
    </source>
</reference>
<dbReference type="InterPro" id="IPR005646">
    <property type="entry name" value="FapA"/>
</dbReference>
<dbReference type="InterPro" id="IPR046866">
    <property type="entry name" value="FapA_N"/>
</dbReference>
<dbReference type="EMBL" id="JAAOIW010000001">
    <property type="protein sequence ID" value="NHN28356.1"/>
    <property type="molecule type" value="Genomic_DNA"/>
</dbReference>
<dbReference type="Pfam" id="PF20250">
    <property type="entry name" value="FapA_N"/>
    <property type="match status" value="1"/>
</dbReference>
<sequence>MKDQAIPLSFYMEIDISDDKLEAYLQFKNVDKNLIFNIEQLDELLKSAKIIQGVDRSKLSEIVMAPALFFQSKILIAKGIQPVPGVDGHIKLFYDLNKDAKRPVEQEDGKVDFKEVSSINNVRKGQLIAELISATPGTPGMTVTGDAIIAKDGKEPRFKVGKNVVLDPKQTAMYAAIDGMVSKTERDKINVFPVYEVNGDVDYNIGNIDFVGTVVIRGSVLSGFKVKASGDIRITGSIEGADIEADGSIEISAGILGHNKGVIKAGKHVKSSFIQDATVYAEEVIVSLSIMHSNVHATHSVICKGSKGLIVGGIIQAGEFVQARTVGNSMSTVTVIEVGVVPEMRNELVLLRSQLRSVNENIEKSGKALTLLDHLAALGQLTPEKVSMRVKLNHTKKQFIEEQGLFKERVLEIERSLEDSEKANVEVAATIYSGAKIVIGRYTKFVKDPISRVKFQLTDGDIAMIPLTR</sequence>
<evidence type="ECO:0000259" key="1">
    <source>
        <dbReference type="Pfam" id="PF20250"/>
    </source>
</evidence>
<dbReference type="InterPro" id="IPR046865">
    <property type="entry name" value="FapA_b_solenoid"/>
</dbReference>
<gene>
    <name evidence="2" type="ORF">G9U52_00765</name>
</gene>
<dbReference type="RefSeq" id="WP_166144726.1">
    <property type="nucleotide sequence ID" value="NZ_JAAOIW010000001.1"/>
</dbReference>
<protein>
    <submittedName>
        <fullName evidence="2">DUF342 domain-containing protein</fullName>
    </submittedName>
</protein>
<keyword evidence="3" id="KW-1185">Reference proteome</keyword>
<organism evidence="2 3">
    <name type="scientific">Paenibacillus agricola</name>
    <dbReference type="NCBI Taxonomy" id="2716264"/>
    <lineage>
        <taxon>Bacteria</taxon>
        <taxon>Bacillati</taxon>
        <taxon>Bacillota</taxon>
        <taxon>Bacilli</taxon>
        <taxon>Bacillales</taxon>
        <taxon>Paenibacillaceae</taxon>
        <taxon>Paenibacillus</taxon>
    </lineage>
</organism>
<accession>A0ABX0IXU9</accession>